<organism evidence="1">
    <name type="scientific">Dolosigranulum savutiense</name>
    <dbReference type="NCBI Taxonomy" id="3110288"/>
    <lineage>
        <taxon>Bacteria</taxon>
        <taxon>Bacillati</taxon>
        <taxon>Bacillota</taxon>
        <taxon>Bacilli</taxon>
        <taxon>Lactobacillales</taxon>
        <taxon>Carnobacteriaceae</taxon>
        <taxon>Dolosigranulum</taxon>
    </lineage>
</organism>
<accession>A0AB74TNF7</accession>
<name>A0AB74TNF7_9LACT</name>
<gene>
    <name evidence="1" type="ORF">VUQ08_06310</name>
</gene>
<dbReference type="EMBL" id="CP142433">
    <property type="protein sequence ID" value="XBC45474.1"/>
    <property type="molecule type" value="Genomic_DNA"/>
</dbReference>
<sequence>MIERSRYLSSQELTEEAVHDNALLQLIAEVNISNFNMKIGEYQDIMAYLYANEDSSQNSGYIKLKDIFADVLAETRGVPIDFNMLQTLDSKDWELIDIKHTRDWRVNHQLETDFYVYTFEHTKTAVTLLGISLEKGKADKQSLPTFFLLFSGLTDLFDSVFFEDYLYELVKIDVAYNEATYMVDLLSSVCGNQNLLVGTSDHSTACFSVNDYDINFTARTGQRLFAELKEYIIDQQQTPNDSEDVLVRDVDISKLTLIKIYE</sequence>
<reference evidence="1" key="1">
    <citation type="submission" date="2023-12" db="EMBL/GenBank/DDBJ databases">
        <title>Dolosigranulum savutii sp. nov. isolated from human upper respiratory samples collected in Botswana.</title>
        <authorList>
            <person name="Kelly M.S."/>
        </authorList>
    </citation>
    <scope>NUCLEOTIDE SEQUENCE</scope>
    <source>
        <strain evidence="1">MSK433</strain>
    </source>
</reference>
<protein>
    <submittedName>
        <fullName evidence="1">Uncharacterized protein</fullName>
    </submittedName>
</protein>
<proteinExistence type="predicted"/>
<dbReference type="RefSeq" id="WP_347299955.1">
    <property type="nucleotide sequence ID" value="NZ_CP142433.1"/>
</dbReference>
<dbReference type="AlphaFoldDB" id="A0AB74TNF7"/>
<evidence type="ECO:0000313" key="1">
    <source>
        <dbReference type="EMBL" id="XBC45474.1"/>
    </source>
</evidence>